<feature type="transmembrane region" description="Helical" evidence="1">
    <location>
        <begin position="35"/>
        <end position="52"/>
    </location>
</feature>
<keyword evidence="1" id="KW-0472">Membrane</keyword>
<sequence>MSRRTFTFNTRFVPPILILLLILFALFFIPPVNMLFIAGLLVLISLFVFYTTRIFIKRVSLSVIFSIFTFLLLFFHILGVLDTLNLLLLCALIAGLLILFDIIR</sequence>
<reference evidence="2 3" key="1">
    <citation type="journal article" date="2016" name="Nat. Commun.">
        <title>Thousands of microbial genomes shed light on interconnected biogeochemical processes in an aquifer system.</title>
        <authorList>
            <person name="Anantharaman K."/>
            <person name="Brown C.T."/>
            <person name="Hug L.A."/>
            <person name="Sharon I."/>
            <person name="Castelle C.J."/>
            <person name="Probst A.J."/>
            <person name="Thomas B.C."/>
            <person name="Singh A."/>
            <person name="Wilkins M.J."/>
            <person name="Karaoz U."/>
            <person name="Brodie E.L."/>
            <person name="Williams K.H."/>
            <person name="Hubbard S.S."/>
            <person name="Banfield J.F."/>
        </authorList>
    </citation>
    <scope>NUCLEOTIDE SEQUENCE [LARGE SCALE GENOMIC DNA]</scope>
</reference>
<keyword evidence="1" id="KW-1133">Transmembrane helix</keyword>
<evidence type="ECO:0000313" key="2">
    <source>
        <dbReference type="EMBL" id="OGK19659.1"/>
    </source>
</evidence>
<dbReference type="EMBL" id="MFZH01000007">
    <property type="protein sequence ID" value="OGK19659.1"/>
    <property type="molecule type" value="Genomic_DNA"/>
</dbReference>
<feature type="transmembrane region" description="Helical" evidence="1">
    <location>
        <begin position="59"/>
        <end position="78"/>
    </location>
</feature>
<feature type="transmembrane region" description="Helical" evidence="1">
    <location>
        <begin position="12"/>
        <end position="29"/>
    </location>
</feature>
<organism evidence="2 3">
    <name type="scientific">Candidatus Roizmanbacteria bacterium RIFCSPHIGHO2_01_FULL_39_24</name>
    <dbReference type="NCBI Taxonomy" id="1802032"/>
    <lineage>
        <taxon>Bacteria</taxon>
        <taxon>Candidatus Roizmaniibacteriota</taxon>
    </lineage>
</organism>
<evidence type="ECO:0000313" key="3">
    <source>
        <dbReference type="Proteomes" id="UP000176850"/>
    </source>
</evidence>
<dbReference type="Proteomes" id="UP000176850">
    <property type="component" value="Unassembled WGS sequence"/>
</dbReference>
<name>A0A1F7GL86_9BACT</name>
<protein>
    <submittedName>
        <fullName evidence="2">Uncharacterized protein</fullName>
    </submittedName>
</protein>
<comment type="caution">
    <text evidence="2">The sequence shown here is derived from an EMBL/GenBank/DDBJ whole genome shotgun (WGS) entry which is preliminary data.</text>
</comment>
<gene>
    <name evidence="2" type="ORF">A2799_01360</name>
</gene>
<proteinExistence type="predicted"/>
<keyword evidence="1" id="KW-0812">Transmembrane</keyword>
<evidence type="ECO:0000256" key="1">
    <source>
        <dbReference type="SAM" id="Phobius"/>
    </source>
</evidence>
<dbReference type="AlphaFoldDB" id="A0A1F7GL86"/>
<accession>A0A1F7GL86</accession>
<feature type="transmembrane region" description="Helical" evidence="1">
    <location>
        <begin position="84"/>
        <end position="103"/>
    </location>
</feature>